<dbReference type="SUPFAM" id="SSF50494">
    <property type="entry name" value="Trypsin-like serine proteases"/>
    <property type="match status" value="1"/>
</dbReference>
<dbReference type="AlphaFoldDB" id="A0A1Y1WI40"/>
<reference evidence="4 5" key="1">
    <citation type="submission" date="2016-07" db="EMBL/GenBank/DDBJ databases">
        <title>Pervasive Adenine N6-methylation of Active Genes in Fungi.</title>
        <authorList>
            <consortium name="DOE Joint Genome Institute"/>
            <person name="Mondo S.J."/>
            <person name="Dannebaum R.O."/>
            <person name="Kuo R.C."/>
            <person name="Labutti K."/>
            <person name="Haridas S."/>
            <person name="Kuo A."/>
            <person name="Salamov A."/>
            <person name="Ahrendt S.R."/>
            <person name="Lipzen A."/>
            <person name="Sullivan W."/>
            <person name="Andreopoulos W.B."/>
            <person name="Clum A."/>
            <person name="Lindquist E."/>
            <person name="Daum C."/>
            <person name="Ramamoorthy G.K."/>
            <person name="Gryganskyi A."/>
            <person name="Culley D."/>
            <person name="Magnuson J.K."/>
            <person name="James T.Y."/>
            <person name="O'Malley M.A."/>
            <person name="Stajich J.E."/>
            <person name="Spatafora J.W."/>
            <person name="Visel A."/>
            <person name="Grigoriev I.V."/>
        </authorList>
    </citation>
    <scope>NUCLEOTIDE SEQUENCE [LARGE SCALE GENOMIC DNA]</scope>
    <source>
        <strain evidence="4 5">ATCC 12442</strain>
    </source>
</reference>
<dbReference type="GeneID" id="63806302"/>
<dbReference type="InterPro" id="IPR043504">
    <property type="entry name" value="Peptidase_S1_PA_chymotrypsin"/>
</dbReference>
<keyword evidence="2" id="KW-0472">Membrane</keyword>
<feature type="signal peptide" evidence="3">
    <location>
        <begin position="1"/>
        <end position="18"/>
    </location>
</feature>
<dbReference type="RefSeq" id="XP_040746482.1">
    <property type="nucleotide sequence ID" value="XM_040889654.1"/>
</dbReference>
<organism evidence="4 5">
    <name type="scientific">Linderina pennispora</name>
    <dbReference type="NCBI Taxonomy" id="61395"/>
    <lineage>
        <taxon>Eukaryota</taxon>
        <taxon>Fungi</taxon>
        <taxon>Fungi incertae sedis</taxon>
        <taxon>Zoopagomycota</taxon>
        <taxon>Kickxellomycotina</taxon>
        <taxon>Kickxellomycetes</taxon>
        <taxon>Kickxellales</taxon>
        <taxon>Kickxellaceae</taxon>
        <taxon>Linderina</taxon>
    </lineage>
</organism>
<dbReference type="EMBL" id="MCFD01000002">
    <property type="protein sequence ID" value="ORX73142.1"/>
    <property type="molecule type" value="Genomic_DNA"/>
</dbReference>
<feature type="compositionally biased region" description="Basic and acidic residues" evidence="1">
    <location>
        <begin position="396"/>
        <end position="415"/>
    </location>
</feature>
<keyword evidence="3" id="KW-0732">Signal</keyword>
<dbReference type="OrthoDB" id="5585802at2759"/>
<evidence type="ECO:0000256" key="2">
    <source>
        <dbReference type="SAM" id="Phobius"/>
    </source>
</evidence>
<sequence>MNIIVTGLLLFPIQPSIAFSRLLQKRETSAAQAKIPHGGILLKNGRQTSCELALITNRLAFAAASCFDVDTYNNANGISRYQVALDSGGPPITKEIVSVDKVTINPQYNSTTYASNLAVVFFNSKAKEAWSNKIDVFPQELANRAYVRHSLGDVENQVWNSPAVINGKRNDDGCKQASVQYASNPADLWCTTRTTASPVNTTCHVPYGIAYGIINSDMVITALYSHSAVYGGDFCSSSKTYSYYTVLSNFIKWANTIIPNPISVFSSDGQSSASNDDWYGFENATAPIPRGFQFISGDLYARYGSSEPNTTTSNHLVPTGTVAAHDTFLSSSANQDEPSGNVGDSSVTESQGLGKAQIVALSVSIPVAIIIISLMSLFFYRRWRRYRSTTSCDSESENHGIVEVTHNVERPDEPTARPPSYTSTDGIIDDTSGFDPKNDSGMHQQ</sequence>
<keyword evidence="2" id="KW-1133">Transmembrane helix</keyword>
<keyword evidence="5" id="KW-1185">Reference proteome</keyword>
<comment type="caution">
    <text evidence="4">The sequence shown here is derived from an EMBL/GenBank/DDBJ whole genome shotgun (WGS) entry which is preliminary data.</text>
</comment>
<evidence type="ECO:0000313" key="5">
    <source>
        <dbReference type="Proteomes" id="UP000193922"/>
    </source>
</evidence>
<feature type="compositionally biased region" description="Basic and acidic residues" evidence="1">
    <location>
        <begin position="436"/>
        <end position="445"/>
    </location>
</feature>
<evidence type="ECO:0000256" key="1">
    <source>
        <dbReference type="SAM" id="MobiDB-lite"/>
    </source>
</evidence>
<dbReference type="Gene3D" id="2.40.10.10">
    <property type="entry name" value="Trypsin-like serine proteases"/>
    <property type="match status" value="1"/>
</dbReference>
<dbReference type="Proteomes" id="UP000193922">
    <property type="component" value="Unassembled WGS sequence"/>
</dbReference>
<protein>
    <recommendedName>
        <fullName evidence="6">Peptidase S1 domain-containing protein</fullName>
    </recommendedName>
</protein>
<name>A0A1Y1WI40_9FUNG</name>
<feature type="chain" id="PRO_5012711306" description="Peptidase S1 domain-containing protein" evidence="3">
    <location>
        <begin position="19"/>
        <end position="445"/>
    </location>
</feature>
<dbReference type="InterPro" id="IPR009003">
    <property type="entry name" value="Peptidase_S1_PA"/>
</dbReference>
<feature type="transmembrane region" description="Helical" evidence="2">
    <location>
        <begin position="358"/>
        <end position="380"/>
    </location>
</feature>
<accession>A0A1Y1WI40</accession>
<proteinExistence type="predicted"/>
<keyword evidence="2" id="KW-0812">Transmembrane</keyword>
<evidence type="ECO:0000256" key="3">
    <source>
        <dbReference type="SAM" id="SignalP"/>
    </source>
</evidence>
<evidence type="ECO:0000313" key="4">
    <source>
        <dbReference type="EMBL" id="ORX73142.1"/>
    </source>
</evidence>
<evidence type="ECO:0008006" key="6">
    <source>
        <dbReference type="Google" id="ProtNLM"/>
    </source>
</evidence>
<feature type="region of interest" description="Disordered" evidence="1">
    <location>
        <begin position="390"/>
        <end position="445"/>
    </location>
</feature>
<gene>
    <name evidence="4" type="ORF">DL89DRAFT_281776</name>
</gene>